<dbReference type="WBParaSite" id="JU765_v2.g18199.t1">
    <property type="protein sequence ID" value="JU765_v2.g18199.t1"/>
    <property type="gene ID" value="JU765_v2.g18199"/>
</dbReference>
<proteinExistence type="predicted"/>
<protein>
    <submittedName>
        <fullName evidence="2">Discoidin domain-containing receptor 2</fullName>
    </submittedName>
</protein>
<evidence type="ECO:0000313" key="2">
    <source>
        <dbReference type="WBParaSite" id="JU765_v2.g18199.t1"/>
    </source>
</evidence>
<reference evidence="2" key="1">
    <citation type="submission" date="2022-11" db="UniProtKB">
        <authorList>
            <consortium name="WormBaseParasite"/>
        </authorList>
    </citation>
    <scope>IDENTIFICATION</scope>
</reference>
<dbReference type="Proteomes" id="UP000887576">
    <property type="component" value="Unplaced"/>
</dbReference>
<accession>A0AC34QPD2</accession>
<organism evidence="1 2">
    <name type="scientific">Panagrolaimus sp. JU765</name>
    <dbReference type="NCBI Taxonomy" id="591449"/>
    <lineage>
        <taxon>Eukaryota</taxon>
        <taxon>Metazoa</taxon>
        <taxon>Ecdysozoa</taxon>
        <taxon>Nematoda</taxon>
        <taxon>Chromadorea</taxon>
        <taxon>Rhabditida</taxon>
        <taxon>Tylenchina</taxon>
        <taxon>Panagrolaimomorpha</taxon>
        <taxon>Panagrolaimoidea</taxon>
        <taxon>Panagrolaimidae</taxon>
        <taxon>Panagrolaimus</taxon>
    </lineage>
</organism>
<evidence type="ECO:0000313" key="1">
    <source>
        <dbReference type="Proteomes" id="UP000887576"/>
    </source>
</evidence>
<name>A0AC34QPD2_9BILA</name>
<sequence length="850" mass="94924">MNPNWLFLLATILATSQSLNLEKCDRSALGMESGEILDEQITASSSFDEQSVGPQNARIRTEKASGAWCPKTQIRNGSYEFLQVNLNLTHLITTVETQGRYGNGTGAEFTNQYFIDYFRSGGSWIRYRNRSGHELMSGNSDTASAVLNSLDPPIVASKIRFVPYSEQTRTTCLRVELYGCEDFEHLDSYSASKDGSGEFKDRIFEATKDVDRFIGGKKGLGLLTDGLVASSDPQKSAKNSWIGWKKNDTQGSVILIFEFDRIRNFTDVVLFAWGEPIDQIHVEFSDDGNVFDPMTSVLSTYPRALDPENPTSYSINIPLPNRSGKFVRFRLTFQASWIYLTEIEFNTVLLNETIDMSDGASYYNAWYFVMVAIIVLLFLVLFAVLVIICWTRKRTDKKLGAESRNLSGTKSGLVVTTLGGNGAPRHVIQPPPKLLAQFNGTFYGEKDLSQRILSRSSASASSGTVNKDTPPSLLDINFPPPPPSTESSECTSEGIYCENNQNMPLIGSPASSANNTPQRRRKPMMASRKNKTLPHRPSVVTEEANFAFIGHPTATKSFDQLSPIVRIPQKSITLIEQIGEGKFTAIFLCEIPEILPKAVIKVIKDDAEDIPAAAKALHSEAQILSKLDHPNLIRLYGVSEDYSVIVEHIALGSIREFIQSEREKLNFGSLLHFVTNIASGMKYLEQNGVVHGHLSVRNCLVESNLNVKIAGPRGQMHHAQLRYSAPECIILNEWTHKSDAWSFGTTAWEILHYCTQIPFENLTNQQIVDYARQLIEGAPQTIQLEFRNELCPPEIRDLLKECCLSDPLTRPAFLEIQLFLSRKAMSFTLQNARRPRPTGLALPQSVSLYK</sequence>